<evidence type="ECO:0000256" key="8">
    <source>
        <dbReference type="ARBA" id="ARBA00022553"/>
    </source>
</evidence>
<dbReference type="GO" id="GO:0005544">
    <property type="term" value="F:calcium-dependent phospholipid binding"/>
    <property type="evidence" value="ECO:0007669"/>
    <property type="project" value="InterPro"/>
</dbReference>
<dbReference type="Pfam" id="PF07002">
    <property type="entry name" value="Copine"/>
    <property type="match status" value="1"/>
</dbReference>
<dbReference type="InterPro" id="IPR010734">
    <property type="entry name" value="Copine_C"/>
</dbReference>
<evidence type="ECO:0000256" key="17">
    <source>
        <dbReference type="ARBA" id="ARBA00074834"/>
    </source>
</evidence>
<evidence type="ECO:0000256" key="12">
    <source>
        <dbReference type="ARBA" id="ARBA00022949"/>
    </source>
</evidence>
<protein>
    <recommendedName>
        <fullName evidence="17">Copine-3</fullName>
    </recommendedName>
    <alternativeName>
        <fullName evidence="18">Copine III</fullName>
    </alternativeName>
</protein>
<dbReference type="EMBL" id="HAAD01002770">
    <property type="protein sequence ID" value="CDG69002.1"/>
    <property type="molecule type" value="mRNA"/>
</dbReference>
<accession>T2MAL8</accession>
<dbReference type="PANTHER" id="PTHR10857:SF106">
    <property type="entry name" value="C2 DOMAIN-CONTAINING PROTEIN"/>
    <property type="match status" value="1"/>
</dbReference>
<evidence type="ECO:0000256" key="5">
    <source>
        <dbReference type="ARBA" id="ARBA00009048"/>
    </source>
</evidence>
<dbReference type="Gene3D" id="3.40.50.410">
    <property type="entry name" value="von Willebrand factor, type A domain"/>
    <property type="match status" value="1"/>
</dbReference>
<organism evidence="20">
    <name type="scientific">Hydra vulgaris</name>
    <name type="common">Hydra</name>
    <name type="synonym">Hydra attenuata</name>
    <dbReference type="NCBI Taxonomy" id="6087"/>
    <lineage>
        <taxon>Eukaryota</taxon>
        <taxon>Metazoa</taxon>
        <taxon>Cnidaria</taxon>
        <taxon>Hydrozoa</taxon>
        <taxon>Hydroidolina</taxon>
        <taxon>Anthoathecata</taxon>
        <taxon>Aplanulata</taxon>
        <taxon>Hydridae</taxon>
        <taxon>Hydra</taxon>
    </lineage>
</organism>
<dbReference type="GO" id="GO:0005886">
    <property type="term" value="C:plasma membrane"/>
    <property type="evidence" value="ECO:0007669"/>
    <property type="project" value="UniProtKB-SubCell"/>
</dbReference>
<dbReference type="SMART" id="SM00327">
    <property type="entry name" value="VWA"/>
    <property type="match status" value="1"/>
</dbReference>
<keyword evidence="11" id="KW-0106">Calcium</keyword>
<keyword evidence="12" id="KW-0965">Cell junction</keyword>
<dbReference type="SUPFAM" id="SSF53300">
    <property type="entry name" value="vWA-like"/>
    <property type="match status" value="1"/>
</dbReference>
<gene>
    <name evidence="20" type="primary">CPNE8</name>
</gene>
<evidence type="ECO:0000256" key="13">
    <source>
        <dbReference type="ARBA" id="ARBA00023136"/>
    </source>
</evidence>
<dbReference type="GO" id="GO:0005737">
    <property type="term" value="C:cytoplasm"/>
    <property type="evidence" value="ECO:0007669"/>
    <property type="project" value="UniProtKB-SubCell"/>
</dbReference>
<evidence type="ECO:0000256" key="15">
    <source>
        <dbReference type="ARBA" id="ARBA00058857"/>
    </source>
</evidence>
<dbReference type="Pfam" id="PF00168">
    <property type="entry name" value="C2"/>
    <property type="match status" value="2"/>
</dbReference>
<dbReference type="SMART" id="SM00239">
    <property type="entry name" value="C2"/>
    <property type="match status" value="2"/>
</dbReference>
<evidence type="ECO:0000256" key="9">
    <source>
        <dbReference type="ARBA" id="ARBA00022723"/>
    </source>
</evidence>
<evidence type="ECO:0000256" key="11">
    <source>
        <dbReference type="ARBA" id="ARBA00022837"/>
    </source>
</evidence>
<name>T2MAL8_HYDVU</name>
<comment type="subcellular location">
    <subcellularLocation>
        <location evidence="3">Cell junction</location>
        <location evidence="3">Focal adhesion</location>
    </subcellularLocation>
    <subcellularLocation>
        <location evidence="2">Cell membrane</location>
    </subcellularLocation>
    <subcellularLocation>
        <location evidence="4">Cytoplasm</location>
    </subcellularLocation>
    <subcellularLocation>
        <location evidence="1">Nucleus</location>
    </subcellularLocation>
</comment>
<dbReference type="GO" id="GO:0046872">
    <property type="term" value="F:metal ion binding"/>
    <property type="evidence" value="ECO:0007669"/>
    <property type="project" value="UniProtKB-KW"/>
</dbReference>
<dbReference type="KEGG" id="hmg:100213869"/>
<dbReference type="OMA" id="WAHESIN"/>
<evidence type="ECO:0000256" key="14">
    <source>
        <dbReference type="ARBA" id="ARBA00023242"/>
    </source>
</evidence>
<evidence type="ECO:0000256" key="16">
    <source>
        <dbReference type="ARBA" id="ARBA00065466"/>
    </source>
</evidence>
<sequence>MNYASQKLISKVVIHVSCANLPNKDLFSKSDPFVVLFLETRQACGVKSWVECGRTEVVNNNLNPEFFTPFTLDYNFEEYQLLKFEVFDSDSSSKVLSSHDFLGMLQISLGSIVGEYKGNVTKQLFLRNGSPLKSTITFVVEQLNDCKEIIEFMFCGHNLDKKDFFGLSDPFLIFYKQSIDGNSSYTSVHKTDVVYKTLNPVWKEFNISVFTLCNNDYHLPILVKCFDWNKNGTQDFIGETQITLDEILKKNKTVFELVNPKKKKKKNSGTLEVLKANLKKIYSFLDYIVGGLELCFYVAIDFTASNGDPSYPNSLHYRHPQLLNQYAQVLTSVGRICENYDSDKLIPAYGFGARINNQVYHSFFLNKSNSPFCYGINGVLDAYYSVLQDVELYGPTNFSPVINCVAQFAASQPASEKYHVLLIITDGIISDMNQTKEAIINASKLPMSIIIVGVGNADFDAMNELDCDNSKLSFNGKIAEQDIVQFVPFHKFSGEFSGEKLSSEVLKELPGQLVNFMARKGIIPNTHNKASAPFQESVASQCVQSPSNLPYPYPHIPLS</sequence>
<evidence type="ECO:0000259" key="19">
    <source>
        <dbReference type="PROSITE" id="PS50004"/>
    </source>
</evidence>
<feature type="domain" description="C2" evidence="19">
    <location>
        <begin position="130"/>
        <end position="257"/>
    </location>
</feature>
<evidence type="ECO:0000256" key="10">
    <source>
        <dbReference type="ARBA" id="ARBA00022737"/>
    </source>
</evidence>
<dbReference type="GO" id="GO:0005925">
    <property type="term" value="C:focal adhesion"/>
    <property type="evidence" value="ECO:0007669"/>
    <property type="project" value="UniProtKB-SubCell"/>
</dbReference>
<comment type="subunit">
    <text evidence="16">Monomer. Interacts with ERBB2 (preferentially with the tyrosine phosphorylated form); this interaction occurs at the cell membrane and is increased in a growth factor heregulin-dependent manner. Interacts with SHC1; this interaction may mediate the binding of CPNE3 with ERBB2. Interacts with RACK1.</text>
</comment>
<dbReference type="PANTHER" id="PTHR10857">
    <property type="entry name" value="COPINE"/>
    <property type="match status" value="1"/>
</dbReference>
<comment type="similarity">
    <text evidence="5">Belongs to the copine family.</text>
</comment>
<dbReference type="CDD" id="cd04047">
    <property type="entry name" value="C2B_Copine"/>
    <property type="match status" value="1"/>
</dbReference>
<dbReference type="InterPro" id="IPR002035">
    <property type="entry name" value="VWF_A"/>
</dbReference>
<dbReference type="AlphaFoldDB" id="T2MAL8"/>
<reference evidence="20" key="1">
    <citation type="journal article" date="2013" name="Genome Biol. Evol.">
        <title>Punctuated emergences of genetic and phenotypic innovations in eumetazoan, bilaterian, euteleostome, and hominidae ancestors.</title>
        <authorList>
            <person name="Wenger Y."/>
            <person name="Galliot B."/>
        </authorList>
    </citation>
    <scope>NUCLEOTIDE SEQUENCE</scope>
    <source>
        <tissue evidence="20">Whole animals</tissue>
    </source>
</reference>
<dbReference type="OrthoDB" id="5855668at2759"/>
<evidence type="ECO:0000256" key="6">
    <source>
        <dbReference type="ARBA" id="ARBA00022475"/>
    </source>
</evidence>
<comment type="function">
    <text evidence="15">Calcium-dependent phospholipid-binding protein that plays a role in ERBB2-mediated tumor cell migration in response to growth factor heregulin stimulation.</text>
</comment>
<evidence type="ECO:0000256" key="2">
    <source>
        <dbReference type="ARBA" id="ARBA00004236"/>
    </source>
</evidence>
<evidence type="ECO:0000256" key="7">
    <source>
        <dbReference type="ARBA" id="ARBA00022490"/>
    </source>
</evidence>
<feature type="domain" description="C2" evidence="19">
    <location>
        <begin position="1"/>
        <end position="124"/>
    </location>
</feature>
<keyword evidence="7" id="KW-0963">Cytoplasm</keyword>
<dbReference type="GO" id="GO:0005634">
    <property type="term" value="C:nucleus"/>
    <property type="evidence" value="ECO:0007669"/>
    <property type="project" value="UniProtKB-SubCell"/>
</dbReference>
<dbReference type="GO" id="GO:0071277">
    <property type="term" value="P:cellular response to calcium ion"/>
    <property type="evidence" value="ECO:0007669"/>
    <property type="project" value="TreeGrafter"/>
</dbReference>
<dbReference type="InterPro" id="IPR035892">
    <property type="entry name" value="C2_domain_sf"/>
</dbReference>
<evidence type="ECO:0000256" key="1">
    <source>
        <dbReference type="ARBA" id="ARBA00004123"/>
    </source>
</evidence>
<dbReference type="FunFam" id="2.60.40.150:FF:000099">
    <property type="entry name" value="Copine 3"/>
    <property type="match status" value="1"/>
</dbReference>
<dbReference type="InterPro" id="IPR000008">
    <property type="entry name" value="C2_dom"/>
</dbReference>
<keyword evidence="9" id="KW-0479">Metal-binding</keyword>
<dbReference type="InterPro" id="IPR037768">
    <property type="entry name" value="C2B_Copine"/>
</dbReference>
<dbReference type="CDD" id="cd04048">
    <property type="entry name" value="C2A_Copine"/>
    <property type="match status" value="1"/>
</dbReference>
<evidence type="ECO:0000256" key="4">
    <source>
        <dbReference type="ARBA" id="ARBA00004496"/>
    </source>
</evidence>
<keyword evidence="8" id="KW-0597">Phosphoprotein</keyword>
<dbReference type="InterPro" id="IPR045052">
    <property type="entry name" value="Copine"/>
</dbReference>
<evidence type="ECO:0000256" key="3">
    <source>
        <dbReference type="ARBA" id="ARBA00004246"/>
    </source>
</evidence>
<dbReference type="PROSITE" id="PS50004">
    <property type="entry name" value="C2"/>
    <property type="match status" value="2"/>
</dbReference>
<keyword evidence="14" id="KW-0539">Nucleus</keyword>
<proteinExistence type="evidence at transcript level"/>
<keyword evidence="10" id="KW-0677">Repeat</keyword>
<evidence type="ECO:0000256" key="18">
    <source>
        <dbReference type="ARBA" id="ARBA00076171"/>
    </source>
</evidence>
<evidence type="ECO:0000313" key="20">
    <source>
        <dbReference type="EMBL" id="CDG69002.1"/>
    </source>
</evidence>
<dbReference type="Gene3D" id="2.60.40.150">
    <property type="entry name" value="C2 domain"/>
    <property type="match status" value="2"/>
</dbReference>
<dbReference type="FunFam" id="2.60.40.150:FF:000042">
    <property type="entry name" value="Copine 3"/>
    <property type="match status" value="1"/>
</dbReference>
<dbReference type="InterPro" id="IPR036465">
    <property type="entry name" value="vWFA_dom_sf"/>
</dbReference>
<keyword evidence="13" id="KW-0472">Membrane</keyword>
<keyword evidence="6" id="KW-1003">Cell membrane</keyword>
<dbReference type="SUPFAM" id="SSF49562">
    <property type="entry name" value="C2 domain (Calcium/lipid-binding domain, CaLB)"/>
    <property type="match status" value="2"/>
</dbReference>